<dbReference type="Proteomes" id="UP001057375">
    <property type="component" value="Unassembled WGS sequence"/>
</dbReference>
<feature type="non-terminal residue" evidence="2">
    <location>
        <position position="56"/>
    </location>
</feature>
<keyword evidence="3" id="KW-1185">Reference proteome</keyword>
<gene>
    <name evidence="2" type="ORF">ADUPG1_005609</name>
</gene>
<dbReference type="GO" id="GO:0016740">
    <property type="term" value="F:transferase activity"/>
    <property type="evidence" value="ECO:0007669"/>
    <property type="project" value="UniProtKB-KW"/>
</dbReference>
<reference evidence="2" key="1">
    <citation type="submission" date="2022-03" db="EMBL/GenBank/DDBJ databases">
        <title>Draft genome sequence of Aduncisulcus paluster, a free-living microaerophilic Fornicata.</title>
        <authorList>
            <person name="Yuyama I."/>
            <person name="Kume K."/>
            <person name="Tamura T."/>
            <person name="Inagaki Y."/>
            <person name="Hashimoto T."/>
        </authorList>
    </citation>
    <scope>NUCLEOTIDE SEQUENCE</scope>
    <source>
        <strain evidence="2">NY0171</strain>
    </source>
</reference>
<feature type="region of interest" description="Disordered" evidence="1">
    <location>
        <begin position="13"/>
        <end position="32"/>
    </location>
</feature>
<dbReference type="EMBL" id="BQXS01009014">
    <property type="protein sequence ID" value="GKT30716.1"/>
    <property type="molecule type" value="Genomic_DNA"/>
</dbReference>
<evidence type="ECO:0000313" key="2">
    <source>
        <dbReference type="EMBL" id="GKT30716.1"/>
    </source>
</evidence>
<accession>A0ABQ5KDU6</accession>
<comment type="caution">
    <text evidence="2">The sequence shown here is derived from an EMBL/GenBank/DDBJ whole genome shotgun (WGS) entry which is preliminary data.</text>
</comment>
<name>A0ABQ5KDU6_9EUKA</name>
<feature type="compositionally biased region" description="Basic and acidic residues" evidence="1">
    <location>
        <begin position="23"/>
        <end position="32"/>
    </location>
</feature>
<sequence length="56" mass="6544">MLLRLSVSAPPAALPPEIITSAPEHRQNPEDEQRVMDEENYILEEYQKQFFSHSFN</sequence>
<protein>
    <submittedName>
        <fullName evidence="2">Glycosyl transferase family 2</fullName>
    </submittedName>
</protein>
<evidence type="ECO:0000256" key="1">
    <source>
        <dbReference type="SAM" id="MobiDB-lite"/>
    </source>
</evidence>
<evidence type="ECO:0000313" key="3">
    <source>
        <dbReference type="Proteomes" id="UP001057375"/>
    </source>
</evidence>
<proteinExistence type="predicted"/>
<keyword evidence="2" id="KW-0808">Transferase</keyword>
<organism evidence="2 3">
    <name type="scientific">Aduncisulcus paluster</name>
    <dbReference type="NCBI Taxonomy" id="2918883"/>
    <lineage>
        <taxon>Eukaryota</taxon>
        <taxon>Metamonada</taxon>
        <taxon>Carpediemonas-like organisms</taxon>
        <taxon>Aduncisulcus</taxon>
    </lineage>
</organism>